<dbReference type="Gramene" id="TraesWEE_scaffold_003511_01G000600.1">
    <property type="protein sequence ID" value="TraesWEE_scaffold_003511_01G000600.1"/>
    <property type="gene ID" value="TraesWEE_scaffold_003511_01G000600"/>
</dbReference>
<dbReference type="GO" id="GO:0009733">
    <property type="term" value="P:response to auxin"/>
    <property type="evidence" value="ECO:0007669"/>
    <property type="project" value="InterPro"/>
</dbReference>
<protein>
    <recommendedName>
        <fullName evidence="4">Auxin-responsive protein</fullName>
    </recommendedName>
</protein>
<dbReference type="Proteomes" id="UP000019116">
    <property type="component" value="Chromosome 5A"/>
</dbReference>
<dbReference type="Gramene" id="TraesCS5A02G288700.1">
    <property type="protein sequence ID" value="TraesCS5A02G288700.1.cds1"/>
    <property type="gene ID" value="TraesCS5A02G288700"/>
</dbReference>
<organism evidence="2">
    <name type="scientific">Triticum aestivum</name>
    <name type="common">Wheat</name>
    <dbReference type="NCBI Taxonomy" id="4565"/>
    <lineage>
        <taxon>Eukaryota</taxon>
        <taxon>Viridiplantae</taxon>
        <taxon>Streptophyta</taxon>
        <taxon>Embryophyta</taxon>
        <taxon>Tracheophyta</taxon>
        <taxon>Spermatophyta</taxon>
        <taxon>Magnoliopsida</taxon>
        <taxon>Liliopsida</taxon>
        <taxon>Poales</taxon>
        <taxon>Poaceae</taxon>
        <taxon>BOP clade</taxon>
        <taxon>Pooideae</taxon>
        <taxon>Triticodae</taxon>
        <taxon>Triticeae</taxon>
        <taxon>Triticinae</taxon>
        <taxon>Triticum</taxon>
    </lineage>
</organism>
<dbReference type="Gramene" id="TraesCS5A03G0706300.1">
    <property type="protein sequence ID" value="TraesCS5A03G0706300.1.CDS1"/>
    <property type="gene ID" value="TraesCS5A03G0706300"/>
</dbReference>
<evidence type="ECO:0000256" key="1">
    <source>
        <dbReference type="ARBA" id="ARBA00006974"/>
    </source>
</evidence>
<dbReference type="EnsemblPlants" id="TraesCS5A02G288700.1">
    <property type="protein sequence ID" value="TraesCS5A02G288700.1.cds1"/>
    <property type="gene ID" value="TraesCS5A02G288700"/>
</dbReference>
<comment type="similarity">
    <text evidence="1">Belongs to the ARG7 family.</text>
</comment>
<name>A0A3B6KL85_WHEAT</name>
<dbReference type="Gramene" id="TraesCLE_scaffold_009633_01G000700.1">
    <property type="protein sequence ID" value="TraesCLE_scaffold_009633_01G000700.1"/>
    <property type="gene ID" value="TraesCLE_scaffold_009633_01G000700"/>
</dbReference>
<dbReference type="Gramene" id="TraesCAD_scaffold_003815_01G001000.1">
    <property type="protein sequence ID" value="TraesCAD_scaffold_003815_01G001000.1"/>
    <property type="gene ID" value="TraesCAD_scaffold_003815_01G001000"/>
</dbReference>
<accession>A0A3B6KL85</accession>
<dbReference type="AlphaFoldDB" id="A0A3B6KL85"/>
<proteinExistence type="inferred from homology"/>
<dbReference type="OMA" id="FIVRTEC"/>
<evidence type="ECO:0008006" key="4">
    <source>
        <dbReference type="Google" id="ProtNLM"/>
    </source>
</evidence>
<dbReference type="PANTHER" id="PTHR31374">
    <property type="entry name" value="AUXIN-INDUCED PROTEIN-LIKE-RELATED"/>
    <property type="match status" value="1"/>
</dbReference>
<dbReference type="PANTHER" id="PTHR31374:SF431">
    <property type="entry name" value="OS02G0305950 PROTEIN"/>
    <property type="match status" value="1"/>
</dbReference>
<evidence type="ECO:0000313" key="3">
    <source>
        <dbReference type="Proteomes" id="UP000019116"/>
    </source>
</evidence>
<sequence length="164" mass="18208">MSWLICLYMSSHLSPPIPQFQACSTLIANFCDYMACEVLRTKGMAEERSATGKAGLITKALDQCWSTTARNSKPAEGCFSVYVGMGRQRFIVRTECVNHPLFRVLLAEAEEMFGYAATGPLELPCNSEAFTGVLEQIEEEMQMAAGRRRYGLPRGNSYRLLSTG</sequence>
<dbReference type="Gramene" id="TraesROB_scaffold_022936_01G000600.1">
    <property type="protein sequence ID" value="TraesROB_scaffold_022936_01G000600.1"/>
    <property type="gene ID" value="TraesROB_scaffold_022936_01G000600"/>
</dbReference>
<dbReference type="OrthoDB" id="660486at2759"/>
<evidence type="ECO:0000313" key="2">
    <source>
        <dbReference type="EnsemblPlants" id="TraesCS5A02G288700.1.cds1"/>
    </source>
</evidence>
<keyword evidence="3" id="KW-1185">Reference proteome</keyword>
<dbReference type="Gramene" id="TraesRN5A0100718800.1">
    <property type="protein sequence ID" value="TraesRN5A0100718800.1"/>
    <property type="gene ID" value="TraesRN5A0100718800"/>
</dbReference>
<dbReference type="InterPro" id="IPR003676">
    <property type="entry name" value="SAUR_fam"/>
</dbReference>
<reference evidence="2" key="1">
    <citation type="submission" date="2018-08" db="EMBL/GenBank/DDBJ databases">
        <authorList>
            <person name="Rossello M."/>
        </authorList>
    </citation>
    <scope>NUCLEOTIDE SEQUENCE [LARGE SCALE GENOMIC DNA]</scope>
    <source>
        <strain evidence="2">cv. Chinese Spring</strain>
    </source>
</reference>
<dbReference type="Pfam" id="PF02519">
    <property type="entry name" value="Auxin_inducible"/>
    <property type="match status" value="1"/>
</dbReference>
<reference evidence="2" key="2">
    <citation type="submission" date="2018-10" db="UniProtKB">
        <authorList>
            <consortium name="EnsemblPlants"/>
        </authorList>
    </citation>
    <scope>IDENTIFICATION</scope>
</reference>